<reference evidence="6 7" key="1">
    <citation type="submission" date="2019-07" db="EMBL/GenBank/DDBJ databases">
        <authorList>
            <person name="Zhu P."/>
        </authorList>
    </citation>
    <scope>NUCLEOTIDE SEQUENCE [LARGE SCALE GENOMIC DNA]</scope>
    <source>
        <strain evidence="6 7">SSL-25</strain>
    </source>
</reference>
<dbReference type="InterPro" id="IPR023753">
    <property type="entry name" value="FAD/NAD-binding_dom"/>
</dbReference>
<sequence>MYDVAVIGAGPYGLSVAAHAAAAGMRTKVFGRVMESWRDHMPAGMFLKSEPWASNLSDPAGARTLARYGAEAGFPAEHGSPLPIGAFTDYGLWFARHTVPGPDERTVTRVSAGGDGFTVGTVDGDTVRARTVVVAVGVLPFVRIPGPLAKLPREYVTHSTGHRDLSGFRDRDVTVVGAGQAALETAVLLAEGGARPVLVARAHGVNWNTVPVPEDRPLVRRLRTPLSGLGSGWRSWIYSELPWAVRRLPDARREHIARTALGPAGAWWLRERYEGRIPELLAHRIRGARLHRDRIRLALDAPDGPVTVDTGHIVAATGFTPDLDRLTLLDARLRTRLTRVGTGRAPELSASFESSCPGLFFAGLLSAPAFGPSMRFVHGATYTAPQVTAGIRRHLRPTRRTPLVPAPHRPAPGTRRERVRKG</sequence>
<dbReference type="PRINTS" id="PR00469">
    <property type="entry name" value="PNDRDTASEII"/>
</dbReference>
<organism evidence="6 7">
    <name type="scientific">Streptomyces qinzhouensis</name>
    <dbReference type="NCBI Taxonomy" id="2599401"/>
    <lineage>
        <taxon>Bacteria</taxon>
        <taxon>Bacillati</taxon>
        <taxon>Actinomycetota</taxon>
        <taxon>Actinomycetes</taxon>
        <taxon>Kitasatosporales</taxon>
        <taxon>Streptomycetaceae</taxon>
        <taxon>Streptomyces</taxon>
    </lineage>
</organism>
<dbReference type="KEGG" id="sqz:FQU76_22050"/>
<evidence type="ECO:0000256" key="1">
    <source>
        <dbReference type="ARBA" id="ARBA00022630"/>
    </source>
</evidence>
<dbReference type="PRINTS" id="PR00368">
    <property type="entry name" value="FADPNR"/>
</dbReference>
<feature type="domain" description="FAD/NAD(P)-binding" evidence="5">
    <location>
        <begin position="2"/>
        <end position="202"/>
    </location>
</feature>
<evidence type="ECO:0000313" key="7">
    <source>
        <dbReference type="Proteomes" id="UP000320580"/>
    </source>
</evidence>
<evidence type="ECO:0000256" key="3">
    <source>
        <dbReference type="ARBA" id="ARBA00048132"/>
    </source>
</evidence>
<gene>
    <name evidence="6" type="ORF">FQU76_22050</name>
</gene>
<feature type="region of interest" description="Disordered" evidence="4">
    <location>
        <begin position="395"/>
        <end position="422"/>
    </location>
</feature>
<dbReference type="GO" id="GO:0004497">
    <property type="term" value="F:monooxygenase activity"/>
    <property type="evidence" value="ECO:0007669"/>
    <property type="project" value="UniProtKB-KW"/>
</dbReference>
<dbReference type="InterPro" id="IPR050097">
    <property type="entry name" value="Ferredoxin-NADP_redctase_2"/>
</dbReference>
<evidence type="ECO:0000259" key="5">
    <source>
        <dbReference type="Pfam" id="PF07992"/>
    </source>
</evidence>
<dbReference type="SUPFAM" id="SSF51905">
    <property type="entry name" value="FAD/NAD(P)-binding domain"/>
    <property type="match status" value="1"/>
</dbReference>
<evidence type="ECO:0000256" key="4">
    <source>
        <dbReference type="SAM" id="MobiDB-lite"/>
    </source>
</evidence>
<dbReference type="RefSeq" id="WP_146482067.1">
    <property type="nucleotide sequence ID" value="NZ_CP042266.1"/>
</dbReference>
<dbReference type="OrthoDB" id="9778740at2"/>
<dbReference type="AlphaFoldDB" id="A0A5B8JLW3"/>
<comment type="catalytic activity">
    <reaction evidence="3">
        <text>[thioredoxin]-dithiol + NADP(+) = [thioredoxin]-disulfide + NADPH + H(+)</text>
        <dbReference type="Rhea" id="RHEA:20345"/>
        <dbReference type="Rhea" id="RHEA-COMP:10698"/>
        <dbReference type="Rhea" id="RHEA-COMP:10700"/>
        <dbReference type="ChEBI" id="CHEBI:15378"/>
        <dbReference type="ChEBI" id="CHEBI:29950"/>
        <dbReference type="ChEBI" id="CHEBI:50058"/>
        <dbReference type="ChEBI" id="CHEBI:57783"/>
        <dbReference type="ChEBI" id="CHEBI:58349"/>
        <dbReference type="EC" id="1.8.1.9"/>
    </reaction>
</comment>
<keyword evidence="2" id="KW-0560">Oxidoreductase</keyword>
<evidence type="ECO:0000256" key="2">
    <source>
        <dbReference type="ARBA" id="ARBA00023002"/>
    </source>
</evidence>
<dbReference type="InterPro" id="IPR036188">
    <property type="entry name" value="FAD/NAD-bd_sf"/>
</dbReference>
<evidence type="ECO:0000313" key="6">
    <source>
        <dbReference type="EMBL" id="QDY78750.1"/>
    </source>
</evidence>
<dbReference type="Pfam" id="PF07992">
    <property type="entry name" value="Pyr_redox_2"/>
    <property type="match status" value="1"/>
</dbReference>
<dbReference type="Proteomes" id="UP000320580">
    <property type="component" value="Chromosome"/>
</dbReference>
<keyword evidence="1" id="KW-0285">Flavoprotein</keyword>
<name>A0A5B8JLW3_9ACTN</name>
<keyword evidence="6" id="KW-0503">Monooxygenase</keyword>
<dbReference type="EMBL" id="CP042266">
    <property type="protein sequence ID" value="QDY78750.1"/>
    <property type="molecule type" value="Genomic_DNA"/>
</dbReference>
<dbReference type="GO" id="GO:0004791">
    <property type="term" value="F:thioredoxin-disulfide reductase (NADPH) activity"/>
    <property type="evidence" value="ECO:0007669"/>
    <property type="project" value="UniProtKB-EC"/>
</dbReference>
<dbReference type="PANTHER" id="PTHR48105">
    <property type="entry name" value="THIOREDOXIN REDUCTASE 1-RELATED-RELATED"/>
    <property type="match status" value="1"/>
</dbReference>
<dbReference type="Gene3D" id="3.50.50.60">
    <property type="entry name" value="FAD/NAD(P)-binding domain"/>
    <property type="match status" value="1"/>
</dbReference>
<proteinExistence type="predicted"/>
<keyword evidence="7" id="KW-1185">Reference proteome</keyword>
<accession>A0A5B8JLW3</accession>
<protein>
    <submittedName>
        <fullName evidence="6">Dimethylaniline monooxygenase</fullName>
    </submittedName>
</protein>